<evidence type="ECO:0000313" key="6">
    <source>
        <dbReference type="Proteomes" id="UP000184386"/>
    </source>
</evidence>
<accession>A0A1M6K039</accession>
<keyword evidence="5" id="KW-0418">Kinase</keyword>
<dbReference type="SUPFAM" id="SSF53271">
    <property type="entry name" value="PRTase-like"/>
    <property type="match status" value="2"/>
</dbReference>
<dbReference type="STRING" id="1121322.SAMN02745136_00276"/>
<evidence type="ECO:0000313" key="5">
    <source>
        <dbReference type="EMBL" id="SHJ52262.1"/>
    </source>
</evidence>
<dbReference type="Pfam" id="PF00156">
    <property type="entry name" value="Pribosyltran"/>
    <property type="match status" value="1"/>
</dbReference>
<dbReference type="Gene3D" id="3.40.50.2020">
    <property type="match status" value="2"/>
</dbReference>
<dbReference type="InterPro" id="IPR005946">
    <property type="entry name" value="Rib-P_diPkinase"/>
</dbReference>
<protein>
    <submittedName>
        <fullName evidence="5">Ribose-phosphate pyrophosphokinase</fullName>
    </submittedName>
</protein>
<evidence type="ECO:0000259" key="3">
    <source>
        <dbReference type="Pfam" id="PF00156"/>
    </source>
</evidence>
<dbReference type="Pfam" id="PF13793">
    <property type="entry name" value="Pribosyltran_N"/>
    <property type="match status" value="1"/>
</dbReference>
<name>A0A1M6K039_9FIRM</name>
<feature type="domain" description="Ribose-phosphate pyrophosphokinase N-terminal" evidence="4">
    <location>
        <begin position="14"/>
        <end position="163"/>
    </location>
</feature>
<gene>
    <name evidence="5" type="ORF">SAMN02745136_00276</name>
</gene>
<evidence type="ECO:0000259" key="4">
    <source>
        <dbReference type="Pfam" id="PF13793"/>
    </source>
</evidence>
<proteinExistence type="inferred from homology"/>
<evidence type="ECO:0000256" key="1">
    <source>
        <dbReference type="ARBA" id="ARBA00022727"/>
    </source>
</evidence>
<dbReference type="GO" id="GO:0016301">
    <property type="term" value="F:kinase activity"/>
    <property type="evidence" value="ECO:0007669"/>
    <property type="project" value="UniProtKB-KW"/>
</dbReference>
<dbReference type="CDD" id="cd06223">
    <property type="entry name" value="PRTases_typeI"/>
    <property type="match status" value="1"/>
</dbReference>
<dbReference type="PANTHER" id="PTHR10210:SF41">
    <property type="entry name" value="RIBOSE-PHOSPHATE PYROPHOSPHOKINASE 1, CHLOROPLASTIC"/>
    <property type="match status" value="1"/>
</dbReference>
<organism evidence="5 6">
    <name type="scientific">Anaerocolumna jejuensis DSM 15929</name>
    <dbReference type="NCBI Taxonomy" id="1121322"/>
    <lineage>
        <taxon>Bacteria</taxon>
        <taxon>Bacillati</taxon>
        <taxon>Bacillota</taxon>
        <taxon>Clostridia</taxon>
        <taxon>Lachnospirales</taxon>
        <taxon>Lachnospiraceae</taxon>
        <taxon>Anaerocolumna</taxon>
    </lineage>
</organism>
<dbReference type="EMBL" id="FRAC01000006">
    <property type="protein sequence ID" value="SHJ52262.1"/>
    <property type="molecule type" value="Genomic_DNA"/>
</dbReference>
<reference evidence="5 6" key="1">
    <citation type="submission" date="2016-11" db="EMBL/GenBank/DDBJ databases">
        <authorList>
            <person name="Jaros S."/>
            <person name="Januszkiewicz K."/>
            <person name="Wedrychowicz H."/>
        </authorList>
    </citation>
    <scope>NUCLEOTIDE SEQUENCE [LARGE SCALE GENOMIC DNA]</scope>
    <source>
        <strain evidence="5 6">DSM 15929</strain>
    </source>
</reference>
<keyword evidence="1 2" id="KW-0545">Nucleotide biosynthesis</keyword>
<dbReference type="GO" id="GO:0002189">
    <property type="term" value="C:ribose phosphate diphosphokinase complex"/>
    <property type="evidence" value="ECO:0007669"/>
    <property type="project" value="TreeGrafter"/>
</dbReference>
<dbReference type="NCBIfam" id="TIGR01251">
    <property type="entry name" value="ribP_PPkin"/>
    <property type="match status" value="1"/>
</dbReference>
<dbReference type="PANTHER" id="PTHR10210">
    <property type="entry name" value="RIBOSE-PHOSPHATE DIPHOSPHOKINASE FAMILY MEMBER"/>
    <property type="match status" value="1"/>
</dbReference>
<feature type="domain" description="Phosphoribosyltransferase" evidence="3">
    <location>
        <begin position="210"/>
        <end position="305"/>
    </location>
</feature>
<keyword evidence="5" id="KW-0808">Transferase</keyword>
<dbReference type="Proteomes" id="UP000184386">
    <property type="component" value="Unassembled WGS sequence"/>
</dbReference>
<dbReference type="AlphaFoldDB" id="A0A1M6K039"/>
<dbReference type="OrthoDB" id="9777067at2"/>
<dbReference type="RefSeq" id="WP_073272164.1">
    <property type="nucleotide sequence ID" value="NZ_FRAC01000006.1"/>
</dbReference>
<evidence type="ECO:0000256" key="2">
    <source>
        <dbReference type="RuleBase" id="RU004324"/>
    </source>
</evidence>
<dbReference type="GO" id="GO:0000287">
    <property type="term" value="F:magnesium ion binding"/>
    <property type="evidence" value="ECO:0007669"/>
    <property type="project" value="InterPro"/>
</dbReference>
<dbReference type="NCBIfam" id="NF005299">
    <property type="entry name" value="PRK06827.1"/>
    <property type="match status" value="1"/>
</dbReference>
<keyword evidence="6" id="KW-1185">Reference proteome</keyword>
<dbReference type="InterPro" id="IPR000836">
    <property type="entry name" value="PRTase_dom"/>
</dbReference>
<sequence>MSENAIKTPVAPLRILSLEGFRSMAEKVDKHISVSRKEREEASPDNLSFTGYYKESYLVDASVPRFSSGEAKGVINETIHGTDLFILADISNHNLTYNLYNTENGMSPDDHFQDLKRLIDACNGKARRINVILPFLYESRQDKRTILESLDCATALQELVQMGVKNIITFDAHDGRVQNSVPLEGFDNFYTSYQFLQSFLHTEDGVSIEKEDFIVVSPDVGGMSRAVFYANILGVDMGMFYKRRDYTVVNDGKNPILAHEFLGGNIAGKSVYIVDDMIASGESVLEVAAELKARKAERIYIAATFGLFTCGFEKFDEAYKNGIIDRVYTTNLIYTPKELIDKPYYTNVDVSKYLSLIIDTINHDSSVDDIMKSGGLIRNRLADYREKCRKAQ</sequence>
<dbReference type="InterPro" id="IPR029057">
    <property type="entry name" value="PRTase-like"/>
</dbReference>
<dbReference type="InterPro" id="IPR029099">
    <property type="entry name" value="Pribosyltran_N"/>
</dbReference>
<dbReference type="GO" id="GO:0004749">
    <property type="term" value="F:ribose phosphate diphosphokinase activity"/>
    <property type="evidence" value="ECO:0007669"/>
    <property type="project" value="TreeGrafter"/>
</dbReference>
<dbReference type="GO" id="GO:0006164">
    <property type="term" value="P:purine nucleotide biosynthetic process"/>
    <property type="evidence" value="ECO:0007669"/>
    <property type="project" value="TreeGrafter"/>
</dbReference>
<dbReference type="GO" id="GO:0005737">
    <property type="term" value="C:cytoplasm"/>
    <property type="evidence" value="ECO:0007669"/>
    <property type="project" value="TreeGrafter"/>
</dbReference>
<comment type="similarity">
    <text evidence="2">Belongs to the ribose-phosphate pyrophosphokinase family.</text>
</comment>
<dbReference type="GO" id="GO:0006015">
    <property type="term" value="P:5-phosphoribose 1-diphosphate biosynthetic process"/>
    <property type="evidence" value="ECO:0007669"/>
    <property type="project" value="TreeGrafter"/>
</dbReference>